<evidence type="ECO:0000313" key="4">
    <source>
        <dbReference type="Proteomes" id="UP000295345"/>
    </source>
</evidence>
<evidence type="ECO:0000256" key="1">
    <source>
        <dbReference type="SAM" id="MobiDB-lite"/>
    </source>
</evidence>
<feature type="transmembrane region" description="Helical" evidence="2">
    <location>
        <begin position="34"/>
        <end position="56"/>
    </location>
</feature>
<feature type="compositionally biased region" description="Polar residues" evidence="1">
    <location>
        <begin position="245"/>
        <end position="255"/>
    </location>
</feature>
<feature type="compositionally biased region" description="Low complexity" evidence="1">
    <location>
        <begin position="142"/>
        <end position="165"/>
    </location>
</feature>
<evidence type="ECO:0008006" key="5">
    <source>
        <dbReference type="Google" id="ProtNLM"/>
    </source>
</evidence>
<dbReference type="AlphaFoldDB" id="A0A4R4SKB1"/>
<dbReference type="RefSeq" id="WP_132821961.1">
    <property type="nucleotide sequence ID" value="NZ_SMKI01000622.1"/>
</dbReference>
<organism evidence="3 4">
    <name type="scientific">Streptomyces hainanensis</name>
    <dbReference type="NCBI Taxonomy" id="402648"/>
    <lineage>
        <taxon>Bacteria</taxon>
        <taxon>Bacillati</taxon>
        <taxon>Actinomycetota</taxon>
        <taxon>Actinomycetes</taxon>
        <taxon>Kitasatosporales</taxon>
        <taxon>Streptomycetaceae</taxon>
        <taxon>Streptomyces</taxon>
    </lineage>
</organism>
<sequence length="255" mass="25334">MGLGFVAVVSVLVVVVHRYLWVRLVRDVSRPGGWYRRIGTVLLWVLPIVSMITVVGDRVLDLPFPLVQALAWPGNYWYGSLLYILLTLALCELLRPLAMRVRWPRPASGGDPGPGGVRGSATDSPPGPPDSATDSPSGLPDSARATASGGVRATATAGAAGATAPGDDRGAAPDPAPGHASPDEAAPERPAAPAAGGAPESAGGLASPGGANGQAVAGAELPAAPAAAEGAGGAGGGAPDPVSYTPLTLPTNSRV</sequence>
<keyword evidence="2" id="KW-0812">Transmembrane</keyword>
<comment type="caution">
    <text evidence="3">The sequence shown here is derived from an EMBL/GenBank/DDBJ whole genome shotgun (WGS) entry which is preliminary data.</text>
</comment>
<gene>
    <name evidence="3" type="ORF">E1283_33635</name>
</gene>
<protein>
    <recommendedName>
        <fullName evidence="5">Metallophosphoesterase</fullName>
    </recommendedName>
</protein>
<evidence type="ECO:0000313" key="3">
    <source>
        <dbReference type="EMBL" id="TDC62699.1"/>
    </source>
</evidence>
<accession>A0A4R4SKB1</accession>
<reference evidence="3 4" key="1">
    <citation type="submission" date="2019-03" db="EMBL/GenBank/DDBJ databases">
        <title>Draft genome sequences of novel Actinobacteria.</title>
        <authorList>
            <person name="Sahin N."/>
            <person name="Ay H."/>
            <person name="Saygin H."/>
        </authorList>
    </citation>
    <scope>NUCLEOTIDE SEQUENCE [LARGE SCALE GENOMIC DNA]</scope>
    <source>
        <strain evidence="3 4">DSM 41900</strain>
    </source>
</reference>
<keyword evidence="4" id="KW-1185">Reference proteome</keyword>
<keyword evidence="2" id="KW-0472">Membrane</keyword>
<feature type="region of interest" description="Disordered" evidence="1">
    <location>
        <begin position="106"/>
        <end position="255"/>
    </location>
</feature>
<feature type="compositionally biased region" description="Low complexity" evidence="1">
    <location>
        <begin position="177"/>
        <end position="205"/>
    </location>
</feature>
<name>A0A4R4SKB1_9ACTN</name>
<feature type="transmembrane region" description="Helical" evidence="2">
    <location>
        <begin position="6"/>
        <end position="22"/>
    </location>
</feature>
<feature type="compositionally biased region" description="Low complexity" evidence="1">
    <location>
        <begin position="217"/>
        <end position="229"/>
    </location>
</feature>
<evidence type="ECO:0000256" key="2">
    <source>
        <dbReference type="SAM" id="Phobius"/>
    </source>
</evidence>
<proteinExistence type="predicted"/>
<dbReference type="EMBL" id="SMKI01000622">
    <property type="protein sequence ID" value="TDC62699.1"/>
    <property type="molecule type" value="Genomic_DNA"/>
</dbReference>
<dbReference type="Proteomes" id="UP000295345">
    <property type="component" value="Unassembled WGS sequence"/>
</dbReference>
<feature type="transmembrane region" description="Helical" evidence="2">
    <location>
        <begin position="76"/>
        <end position="95"/>
    </location>
</feature>
<keyword evidence="2" id="KW-1133">Transmembrane helix</keyword>